<comment type="caution">
    <text evidence="2">The sequence shown here is derived from an EMBL/GenBank/DDBJ whole genome shotgun (WGS) entry which is preliminary data.</text>
</comment>
<keyword evidence="1" id="KW-0812">Transmembrane</keyword>
<evidence type="ECO:0000313" key="2">
    <source>
        <dbReference type="EMBL" id="KAG0584144.1"/>
    </source>
</evidence>
<dbReference type="AlphaFoldDB" id="A0A8T0IK28"/>
<feature type="transmembrane region" description="Helical" evidence="1">
    <location>
        <begin position="195"/>
        <end position="215"/>
    </location>
</feature>
<organism evidence="2 3">
    <name type="scientific">Ceratodon purpureus</name>
    <name type="common">Fire moss</name>
    <name type="synonym">Dicranum purpureum</name>
    <dbReference type="NCBI Taxonomy" id="3225"/>
    <lineage>
        <taxon>Eukaryota</taxon>
        <taxon>Viridiplantae</taxon>
        <taxon>Streptophyta</taxon>
        <taxon>Embryophyta</taxon>
        <taxon>Bryophyta</taxon>
        <taxon>Bryophytina</taxon>
        <taxon>Bryopsida</taxon>
        <taxon>Dicranidae</taxon>
        <taxon>Pseudoditrichales</taxon>
        <taxon>Ditrichaceae</taxon>
        <taxon>Ceratodon</taxon>
    </lineage>
</organism>
<accession>A0A8T0IK28</accession>
<evidence type="ECO:0000313" key="3">
    <source>
        <dbReference type="Proteomes" id="UP000822688"/>
    </source>
</evidence>
<protein>
    <submittedName>
        <fullName evidence="2">Uncharacterized protein</fullName>
    </submittedName>
</protein>
<name>A0A8T0IK28_CERPU</name>
<feature type="transmembrane region" description="Helical" evidence="1">
    <location>
        <begin position="151"/>
        <end position="169"/>
    </location>
</feature>
<evidence type="ECO:0000256" key="1">
    <source>
        <dbReference type="SAM" id="Phobius"/>
    </source>
</evidence>
<dbReference type="Proteomes" id="UP000822688">
    <property type="component" value="Chromosome 3"/>
</dbReference>
<proteinExistence type="predicted"/>
<sequence>MGTSVAGRVSATAGAFSKEHLKQAAGSFNRKKNEVHSSSLKPTLATPLVSWTLQTQINLRHLIAAGLQSPPTSLWRIGLHDGDLGGEHGVESHNSVHAFRFRRRRRSRDSGIFLTAARGEDATAFVEETAAVEDSKVRGASLAARSLIFNWRLLTIITNFVLCGLLWLVDECTRGQECMKRRLERLKMRTEPLRYWAYISCLMFCWFSLAFFLHWQVQRWELSTMVIADRQGVTDGAFDPGGSFCHSPWPNTGLGCQISFTVI</sequence>
<gene>
    <name evidence="2" type="ORF">KC19_3G188800</name>
</gene>
<keyword evidence="3" id="KW-1185">Reference proteome</keyword>
<dbReference type="EMBL" id="CM026423">
    <property type="protein sequence ID" value="KAG0584144.1"/>
    <property type="molecule type" value="Genomic_DNA"/>
</dbReference>
<keyword evidence="1" id="KW-0472">Membrane</keyword>
<reference evidence="2" key="1">
    <citation type="submission" date="2020-06" db="EMBL/GenBank/DDBJ databases">
        <title>WGS assembly of Ceratodon purpureus strain R40.</title>
        <authorList>
            <person name="Carey S.B."/>
            <person name="Jenkins J."/>
            <person name="Shu S."/>
            <person name="Lovell J.T."/>
            <person name="Sreedasyam A."/>
            <person name="Maumus F."/>
            <person name="Tiley G.P."/>
            <person name="Fernandez-Pozo N."/>
            <person name="Barry K."/>
            <person name="Chen C."/>
            <person name="Wang M."/>
            <person name="Lipzen A."/>
            <person name="Daum C."/>
            <person name="Saski C.A."/>
            <person name="Payton A.C."/>
            <person name="Mcbreen J.C."/>
            <person name="Conrad R.E."/>
            <person name="Kollar L.M."/>
            <person name="Olsson S."/>
            <person name="Huttunen S."/>
            <person name="Landis J.B."/>
            <person name="Wickett N.J."/>
            <person name="Johnson M.G."/>
            <person name="Rensing S.A."/>
            <person name="Grimwood J."/>
            <person name="Schmutz J."/>
            <person name="Mcdaniel S.F."/>
        </authorList>
    </citation>
    <scope>NUCLEOTIDE SEQUENCE</scope>
    <source>
        <strain evidence="2">R40</strain>
    </source>
</reference>
<keyword evidence="1" id="KW-1133">Transmembrane helix</keyword>